<keyword evidence="1" id="KW-1133">Transmembrane helix</keyword>
<protein>
    <submittedName>
        <fullName evidence="2">Uncharacterized protein</fullName>
    </submittedName>
</protein>
<organism evidence="2">
    <name type="scientific">Bradyrhizobium quebecense</name>
    <dbReference type="NCBI Taxonomy" id="2748629"/>
    <lineage>
        <taxon>Bacteria</taxon>
        <taxon>Pseudomonadati</taxon>
        <taxon>Pseudomonadota</taxon>
        <taxon>Alphaproteobacteria</taxon>
        <taxon>Hyphomicrobiales</taxon>
        <taxon>Nitrobacteraceae</taxon>
        <taxon>Bradyrhizobium</taxon>
    </lineage>
</organism>
<comment type="caution">
    <text evidence="2">The sequence shown here is derived from an EMBL/GenBank/DDBJ whole genome shotgun (WGS) entry which is preliminary data.</text>
</comment>
<keyword evidence="1" id="KW-0472">Membrane</keyword>
<sequence>MTQTGTHRRLLRTAIATFSGSIMNADVALASQGLRGGTGTASHLTQMPMAVAVYGTTVLIAAAALIGAARRRLRN</sequence>
<evidence type="ECO:0000313" key="2">
    <source>
        <dbReference type="EMBL" id="NVL11446.1"/>
    </source>
</evidence>
<reference evidence="2" key="1">
    <citation type="submission" date="2020-06" db="EMBL/GenBank/DDBJ databases">
        <title>Whole Genome Sequence of Bradyrhizobium sp. Strain 66S1MB.</title>
        <authorList>
            <person name="Bromfield E."/>
            <person name="Cloutier S."/>
        </authorList>
    </citation>
    <scope>NUCLEOTIDE SEQUENCE</scope>
    <source>
        <strain evidence="2">66S1MB</strain>
    </source>
</reference>
<name>A0A974AH65_9BRAD</name>
<feature type="transmembrane region" description="Helical" evidence="1">
    <location>
        <begin position="46"/>
        <end position="69"/>
    </location>
</feature>
<dbReference type="AlphaFoldDB" id="A0A974AH65"/>
<proteinExistence type="predicted"/>
<gene>
    <name evidence="2" type="ORF">HU230_38495</name>
</gene>
<dbReference type="EMBL" id="JABWSX010000001">
    <property type="protein sequence ID" value="NVL11446.1"/>
    <property type="molecule type" value="Genomic_DNA"/>
</dbReference>
<keyword evidence="1" id="KW-0812">Transmembrane</keyword>
<dbReference type="RefSeq" id="WP_176528452.1">
    <property type="nucleotide sequence ID" value="NZ_CP088022.1"/>
</dbReference>
<accession>A0A974AH65</accession>
<evidence type="ECO:0000256" key="1">
    <source>
        <dbReference type="SAM" id="Phobius"/>
    </source>
</evidence>